<name>A0A1E1LRC6_9HELO</name>
<evidence type="ECO:0000256" key="1">
    <source>
        <dbReference type="SAM" id="MobiDB-lite"/>
    </source>
</evidence>
<dbReference type="EMBL" id="FJUX01000175">
    <property type="protein sequence ID" value="CZT13061.1"/>
    <property type="molecule type" value="Genomic_DNA"/>
</dbReference>
<dbReference type="OrthoDB" id="3508621at2759"/>
<evidence type="ECO:0000313" key="3">
    <source>
        <dbReference type="Proteomes" id="UP000178912"/>
    </source>
</evidence>
<accession>A0A1E1LRC6</accession>
<sequence length="144" mass="16253">MTLFLAEWIRYPLEAPGPFANPARSRFFAVPRKKQVLQNGLNHTSWKLQLGYEIANSCNQYCSFFVQIGVTWLMRSLLARAAWPLATLVMLLSQVLATAMVSDPNRELREQDDHANVLPDIGVSSSPSLASSPAEYPNKRFRKD</sequence>
<proteinExistence type="predicted"/>
<organism evidence="2 3">
    <name type="scientific">Rhynchosporium agropyri</name>
    <dbReference type="NCBI Taxonomy" id="914238"/>
    <lineage>
        <taxon>Eukaryota</taxon>
        <taxon>Fungi</taxon>
        <taxon>Dikarya</taxon>
        <taxon>Ascomycota</taxon>
        <taxon>Pezizomycotina</taxon>
        <taxon>Leotiomycetes</taxon>
        <taxon>Helotiales</taxon>
        <taxon>Ploettnerulaceae</taxon>
        <taxon>Rhynchosporium</taxon>
    </lineage>
</organism>
<gene>
    <name evidence="2" type="ORF">RAG0_16655</name>
</gene>
<evidence type="ECO:0000313" key="2">
    <source>
        <dbReference type="EMBL" id="CZT13061.1"/>
    </source>
</evidence>
<feature type="region of interest" description="Disordered" evidence="1">
    <location>
        <begin position="119"/>
        <end position="144"/>
    </location>
</feature>
<feature type="compositionally biased region" description="Low complexity" evidence="1">
    <location>
        <begin position="124"/>
        <end position="134"/>
    </location>
</feature>
<protein>
    <submittedName>
        <fullName evidence="2">Uncharacterized protein</fullName>
    </submittedName>
</protein>
<keyword evidence="3" id="KW-1185">Reference proteome</keyword>
<dbReference type="Proteomes" id="UP000178912">
    <property type="component" value="Unassembled WGS sequence"/>
</dbReference>
<dbReference type="AlphaFoldDB" id="A0A1E1LRC6"/>
<reference evidence="3" key="1">
    <citation type="submission" date="2016-03" db="EMBL/GenBank/DDBJ databases">
        <authorList>
            <person name="Guldener U."/>
        </authorList>
    </citation>
    <scope>NUCLEOTIDE SEQUENCE [LARGE SCALE GENOMIC DNA]</scope>
    <source>
        <strain evidence="3">04CH-RAC-A.6.1</strain>
    </source>
</reference>